<feature type="non-terminal residue" evidence="3">
    <location>
        <position position="53"/>
    </location>
</feature>
<name>A0A022Q355_ERYGU</name>
<dbReference type="EMBL" id="KI632182">
    <property type="protein sequence ID" value="EYU23092.1"/>
    <property type="molecule type" value="Genomic_DNA"/>
</dbReference>
<accession>A0A022Q355</accession>
<dbReference type="InterPro" id="IPR013121">
    <property type="entry name" value="Fe_red_NAD-bd_6"/>
</dbReference>
<keyword evidence="4" id="KW-1185">Reference proteome</keyword>
<feature type="domain" description="Ferric reductase NAD binding" evidence="2">
    <location>
        <begin position="1"/>
        <end position="33"/>
    </location>
</feature>
<protein>
    <recommendedName>
        <fullName evidence="2">Ferric reductase NAD binding domain-containing protein</fullName>
    </recommendedName>
</protein>
<evidence type="ECO:0000313" key="3">
    <source>
        <dbReference type="EMBL" id="EYU23092.1"/>
    </source>
</evidence>
<evidence type="ECO:0000259" key="2">
    <source>
        <dbReference type="Pfam" id="PF08030"/>
    </source>
</evidence>
<sequence>MVSGGSGVTPLISIIRELIYARENIKFKTPKIQELKRLNHTRFNHPSLRCSIG</sequence>
<keyword evidence="1" id="KW-0560">Oxidoreductase</keyword>
<evidence type="ECO:0000313" key="4">
    <source>
        <dbReference type="Proteomes" id="UP000030748"/>
    </source>
</evidence>
<reference evidence="3 4" key="1">
    <citation type="journal article" date="2013" name="Proc. Natl. Acad. Sci. U.S.A.">
        <title>Fine-scale variation in meiotic recombination in Mimulus inferred from population shotgun sequencing.</title>
        <authorList>
            <person name="Hellsten U."/>
            <person name="Wright K.M."/>
            <person name="Jenkins J."/>
            <person name="Shu S."/>
            <person name="Yuan Y."/>
            <person name="Wessler S.R."/>
            <person name="Schmutz J."/>
            <person name="Willis J.H."/>
            <person name="Rokhsar D.S."/>
        </authorList>
    </citation>
    <scope>NUCLEOTIDE SEQUENCE [LARGE SCALE GENOMIC DNA]</scope>
    <source>
        <strain evidence="4">cv. DUN x IM62</strain>
    </source>
</reference>
<dbReference type="GO" id="GO:0016491">
    <property type="term" value="F:oxidoreductase activity"/>
    <property type="evidence" value="ECO:0007669"/>
    <property type="project" value="UniProtKB-KW"/>
</dbReference>
<proteinExistence type="predicted"/>
<dbReference type="AlphaFoldDB" id="A0A022Q355"/>
<gene>
    <name evidence="3" type="ORF">MIMGU_mgv11b018802mg</name>
</gene>
<dbReference type="Proteomes" id="UP000030748">
    <property type="component" value="Unassembled WGS sequence"/>
</dbReference>
<dbReference type="SUPFAM" id="SSF52343">
    <property type="entry name" value="Ferredoxin reductase-like, C-terminal NADP-linked domain"/>
    <property type="match status" value="1"/>
</dbReference>
<dbReference type="InterPro" id="IPR039261">
    <property type="entry name" value="FNR_nucleotide-bd"/>
</dbReference>
<dbReference type="Pfam" id="PF08030">
    <property type="entry name" value="NAD_binding_6"/>
    <property type="match status" value="1"/>
</dbReference>
<evidence type="ECO:0000256" key="1">
    <source>
        <dbReference type="ARBA" id="ARBA00023002"/>
    </source>
</evidence>
<organism evidence="3 4">
    <name type="scientific">Erythranthe guttata</name>
    <name type="common">Yellow monkey flower</name>
    <name type="synonym">Mimulus guttatus</name>
    <dbReference type="NCBI Taxonomy" id="4155"/>
    <lineage>
        <taxon>Eukaryota</taxon>
        <taxon>Viridiplantae</taxon>
        <taxon>Streptophyta</taxon>
        <taxon>Embryophyta</taxon>
        <taxon>Tracheophyta</taxon>
        <taxon>Spermatophyta</taxon>
        <taxon>Magnoliopsida</taxon>
        <taxon>eudicotyledons</taxon>
        <taxon>Gunneridae</taxon>
        <taxon>Pentapetalae</taxon>
        <taxon>asterids</taxon>
        <taxon>lamiids</taxon>
        <taxon>Lamiales</taxon>
        <taxon>Phrymaceae</taxon>
        <taxon>Erythranthe</taxon>
    </lineage>
</organism>